<dbReference type="InterPro" id="IPR002401">
    <property type="entry name" value="Cyt_P450_E_grp-I"/>
</dbReference>
<evidence type="ECO:0000256" key="2">
    <source>
        <dbReference type="ARBA" id="ARBA00004370"/>
    </source>
</evidence>
<keyword evidence="8 13" id="KW-0560">Oxidoreductase</keyword>
<dbReference type="PANTHER" id="PTHR46206">
    <property type="entry name" value="CYTOCHROME P450"/>
    <property type="match status" value="1"/>
</dbReference>
<evidence type="ECO:0000313" key="16">
    <source>
        <dbReference type="Proteomes" id="UP000054538"/>
    </source>
</evidence>
<dbReference type="AlphaFoldDB" id="A0A0D0DQ47"/>
<comment type="cofactor">
    <cofactor evidence="1 12">
        <name>heme</name>
        <dbReference type="ChEBI" id="CHEBI:30413"/>
    </cofactor>
</comment>
<reference evidence="16" key="2">
    <citation type="submission" date="2015-01" db="EMBL/GenBank/DDBJ databases">
        <title>Evolutionary Origins and Diversification of the Mycorrhizal Mutualists.</title>
        <authorList>
            <consortium name="DOE Joint Genome Institute"/>
            <consortium name="Mycorrhizal Genomics Consortium"/>
            <person name="Kohler A."/>
            <person name="Kuo A."/>
            <person name="Nagy L.G."/>
            <person name="Floudas D."/>
            <person name="Copeland A."/>
            <person name="Barry K.W."/>
            <person name="Cichocki N."/>
            <person name="Veneault-Fourrey C."/>
            <person name="LaButti K."/>
            <person name="Lindquist E.A."/>
            <person name="Lipzen A."/>
            <person name="Lundell T."/>
            <person name="Morin E."/>
            <person name="Murat C."/>
            <person name="Riley R."/>
            <person name="Ohm R."/>
            <person name="Sun H."/>
            <person name="Tunlid A."/>
            <person name="Henrissat B."/>
            <person name="Grigoriev I.V."/>
            <person name="Hibbett D.S."/>
            <person name="Martin F."/>
        </authorList>
    </citation>
    <scope>NUCLEOTIDE SEQUENCE [LARGE SCALE GENOMIC DNA]</scope>
    <source>
        <strain evidence="16">Ve08.2h10</strain>
    </source>
</reference>
<evidence type="ECO:0000256" key="7">
    <source>
        <dbReference type="ARBA" id="ARBA00022989"/>
    </source>
</evidence>
<evidence type="ECO:0000256" key="11">
    <source>
        <dbReference type="ARBA" id="ARBA00023136"/>
    </source>
</evidence>
<gene>
    <name evidence="15" type="ORF">PAXRUDRAFT_15298</name>
</gene>
<accession>A0A0D0DQ47</accession>
<comment type="subcellular location">
    <subcellularLocation>
        <location evidence="2">Membrane</location>
    </subcellularLocation>
</comment>
<dbReference type="Proteomes" id="UP000054538">
    <property type="component" value="Unassembled WGS sequence"/>
</dbReference>
<keyword evidence="5 14" id="KW-0812">Transmembrane</keyword>
<keyword evidence="10 13" id="KW-0503">Monooxygenase</keyword>
<evidence type="ECO:0000256" key="13">
    <source>
        <dbReference type="RuleBase" id="RU000461"/>
    </source>
</evidence>
<dbReference type="GO" id="GO:0016020">
    <property type="term" value="C:membrane"/>
    <property type="evidence" value="ECO:0007669"/>
    <property type="project" value="UniProtKB-SubCell"/>
</dbReference>
<keyword evidence="6 12" id="KW-0479">Metal-binding</keyword>
<name>A0A0D0DQ47_9AGAM</name>
<comment type="similarity">
    <text evidence="3 13">Belongs to the cytochrome P450 family.</text>
</comment>
<protein>
    <recommendedName>
        <fullName evidence="17">Cytochrome P450</fullName>
    </recommendedName>
</protein>
<keyword evidence="9 12" id="KW-0408">Iron</keyword>
<dbReference type="SUPFAM" id="SSF48264">
    <property type="entry name" value="Cytochrome P450"/>
    <property type="match status" value="1"/>
</dbReference>
<dbReference type="PRINTS" id="PR00463">
    <property type="entry name" value="EP450I"/>
</dbReference>
<organism evidence="15 16">
    <name type="scientific">Paxillus rubicundulus Ve08.2h10</name>
    <dbReference type="NCBI Taxonomy" id="930991"/>
    <lineage>
        <taxon>Eukaryota</taxon>
        <taxon>Fungi</taxon>
        <taxon>Dikarya</taxon>
        <taxon>Basidiomycota</taxon>
        <taxon>Agaricomycotina</taxon>
        <taxon>Agaricomycetes</taxon>
        <taxon>Agaricomycetidae</taxon>
        <taxon>Boletales</taxon>
        <taxon>Paxilineae</taxon>
        <taxon>Paxillaceae</taxon>
        <taxon>Paxillus</taxon>
    </lineage>
</organism>
<sequence length="507" mass="57073">MQLQVPAITDGIQVTYGLAAIALVAFVVAKLSKRPNLDAIPTVGSSTWLGSWWAGIQFMTKAADVLREGYEQHHGALFKVADLYRWTVIGSGPQFVEDLRKASDDELSFMEATNDNLNIEYTLGHDVHYNPYHVAIIRSQLTRNLEILFPNIRDEVVTAFGEILDLPGNEWKSVPAFQTVQEVVCRTTNRIFVGLPLCRDPDWIDLTNRFTQDVVKEGVMISRFPKVLAPLVTWFMTSVPDSVRRGMKHLSPIIEERRRHLELEYGIDGANKPNDFLSWLMDHPEASESSIKDLTLRILSLNFAAIHTSANSFTQALYNLAMNPQYMQPLREEVESILETDGWSKGALARMRKIDSFLKESQRTEGMACVSLTRKVMKDFTFSDGTVVPKGTVIVAASQATHHDNSIYDNAGTFDPFRFANLHEEDGVGVKHSYVSNTPQYLAFGHGKHACPGRFFAANELKFMLAHIVLSYDIKLEDADTRPQSLHIGINIVAHPTAKVMFRKRAY</sequence>
<dbReference type="OrthoDB" id="1844152at2759"/>
<dbReference type="InterPro" id="IPR017972">
    <property type="entry name" value="Cyt_P450_CS"/>
</dbReference>
<dbReference type="GO" id="GO:0016705">
    <property type="term" value="F:oxidoreductase activity, acting on paired donors, with incorporation or reduction of molecular oxygen"/>
    <property type="evidence" value="ECO:0007669"/>
    <property type="project" value="InterPro"/>
</dbReference>
<dbReference type="Gene3D" id="1.10.630.10">
    <property type="entry name" value="Cytochrome P450"/>
    <property type="match status" value="1"/>
</dbReference>
<evidence type="ECO:0008006" key="17">
    <source>
        <dbReference type="Google" id="ProtNLM"/>
    </source>
</evidence>
<evidence type="ECO:0000313" key="15">
    <source>
        <dbReference type="EMBL" id="KIK81320.1"/>
    </source>
</evidence>
<dbReference type="PROSITE" id="PS00086">
    <property type="entry name" value="CYTOCHROME_P450"/>
    <property type="match status" value="1"/>
</dbReference>
<dbReference type="GO" id="GO:0005506">
    <property type="term" value="F:iron ion binding"/>
    <property type="evidence" value="ECO:0007669"/>
    <property type="project" value="InterPro"/>
</dbReference>
<evidence type="ECO:0000256" key="4">
    <source>
        <dbReference type="ARBA" id="ARBA00022617"/>
    </source>
</evidence>
<dbReference type="EMBL" id="KN825820">
    <property type="protein sequence ID" value="KIK81320.1"/>
    <property type="molecule type" value="Genomic_DNA"/>
</dbReference>
<dbReference type="GO" id="GO:0020037">
    <property type="term" value="F:heme binding"/>
    <property type="evidence" value="ECO:0007669"/>
    <property type="project" value="InterPro"/>
</dbReference>
<dbReference type="PANTHER" id="PTHR46206:SF5">
    <property type="entry name" value="P450, PUTATIVE (EUROFUNG)-RELATED"/>
    <property type="match status" value="1"/>
</dbReference>
<dbReference type="STRING" id="930991.A0A0D0DQ47"/>
<feature type="binding site" description="axial binding residue" evidence="12">
    <location>
        <position position="451"/>
    </location>
    <ligand>
        <name>heme</name>
        <dbReference type="ChEBI" id="CHEBI:30413"/>
    </ligand>
    <ligandPart>
        <name>Fe</name>
        <dbReference type="ChEBI" id="CHEBI:18248"/>
    </ligandPart>
</feature>
<dbReference type="InterPro" id="IPR036396">
    <property type="entry name" value="Cyt_P450_sf"/>
</dbReference>
<keyword evidence="16" id="KW-1185">Reference proteome</keyword>
<evidence type="ECO:0000256" key="14">
    <source>
        <dbReference type="SAM" id="Phobius"/>
    </source>
</evidence>
<dbReference type="Pfam" id="PF00067">
    <property type="entry name" value="p450"/>
    <property type="match status" value="1"/>
</dbReference>
<feature type="transmembrane region" description="Helical" evidence="14">
    <location>
        <begin position="12"/>
        <end position="29"/>
    </location>
</feature>
<evidence type="ECO:0000256" key="5">
    <source>
        <dbReference type="ARBA" id="ARBA00022692"/>
    </source>
</evidence>
<evidence type="ECO:0000256" key="8">
    <source>
        <dbReference type="ARBA" id="ARBA00023002"/>
    </source>
</evidence>
<evidence type="ECO:0000256" key="12">
    <source>
        <dbReference type="PIRSR" id="PIRSR602401-1"/>
    </source>
</evidence>
<dbReference type="GO" id="GO:0004497">
    <property type="term" value="F:monooxygenase activity"/>
    <property type="evidence" value="ECO:0007669"/>
    <property type="project" value="UniProtKB-KW"/>
</dbReference>
<proteinExistence type="inferred from homology"/>
<keyword evidence="7 14" id="KW-1133">Transmembrane helix</keyword>
<evidence type="ECO:0000256" key="9">
    <source>
        <dbReference type="ARBA" id="ARBA00023004"/>
    </source>
</evidence>
<dbReference type="InParanoid" id="A0A0D0DQ47"/>
<keyword evidence="4 12" id="KW-0349">Heme</keyword>
<evidence type="ECO:0000256" key="3">
    <source>
        <dbReference type="ARBA" id="ARBA00010617"/>
    </source>
</evidence>
<evidence type="ECO:0000256" key="10">
    <source>
        <dbReference type="ARBA" id="ARBA00023033"/>
    </source>
</evidence>
<reference evidence="15 16" key="1">
    <citation type="submission" date="2014-04" db="EMBL/GenBank/DDBJ databases">
        <authorList>
            <consortium name="DOE Joint Genome Institute"/>
            <person name="Kuo A."/>
            <person name="Kohler A."/>
            <person name="Jargeat P."/>
            <person name="Nagy L.G."/>
            <person name="Floudas D."/>
            <person name="Copeland A."/>
            <person name="Barry K.W."/>
            <person name="Cichocki N."/>
            <person name="Veneault-Fourrey C."/>
            <person name="LaButti K."/>
            <person name="Lindquist E.A."/>
            <person name="Lipzen A."/>
            <person name="Lundell T."/>
            <person name="Morin E."/>
            <person name="Murat C."/>
            <person name="Sun H."/>
            <person name="Tunlid A."/>
            <person name="Henrissat B."/>
            <person name="Grigoriev I.V."/>
            <person name="Hibbett D.S."/>
            <person name="Martin F."/>
            <person name="Nordberg H.P."/>
            <person name="Cantor M.N."/>
            <person name="Hua S.X."/>
        </authorList>
    </citation>
    <scope>NUCLEOTIDE SEQUENCE [LARGE SCALE GENOMIC DNA]</scope>
    <source>
        <strain evidence="15 16">Ve08.2h10</strain>
    </source>
</reference>
<evidence type="ECO:0000256" key="1">
    <source>
        <dbReference type="ARBA" id="ARBA00001971"/>
    </source>
</evidence>
<keyword evidence="11 14" id="KW-0472">Membrane</keyword>
<dbReference type="HOGENOM" id="CLU_022195_0_2_1"/>
<dbReference type="CDD" id="cd11041">
    <property type="entry name" value="CYP503A1-like"/>
    <property type="match status" value="1"/>
</dbReference>
<evidence type="ECO:0000256" key="6">
    <source>
        <dbReference type="ARBA" id="ARBA00022723"/>
    </source>
</evidence>
<dbReference type="InterPro" id="IPR001128">
    <property type="entry name" value="Cyt_P450"/>
</dbReference>